<dbReference type="PANTHER" id="PTHR31310:SF7">
    <property type="entry name" value="PA-PHOSPHATASE RELATED-FAMILY PROTEIN DDB_G0268928"/>
    <property type="match status" value="1"/>
</dbReference>
<proteinExistence type="predicted"/>
<accession>A0A286DUQ0</accession>
<evidence type="ECO:0000256" key="4">
    <source>
        <dbReference type="ARBA" id="ARBA00023136"/>
    </source>
</evidence>
<dbReference type="Pfam" id="PF14378">
    <property type="entry name" value="PAP2_3"/>
    <property type="match status" value="1"/>
</dbReference>
<evidence type="ECO:0000313" key="9">
    <source>
        <dbReference type="Proteomes" id="UP000219072"/>
    </source>
</evidence>
<feature type="region of interest" description="Disordered" evidence="5">
    <location>
        <begin position="1"/>
        <end position="24"/>
    </location>
</feature>
<feature type="compositionally biased region" description="Polar residues" evidence="5">
    <location>
        <begin position="266"/>
        <end position="277"/>
    </location>
</feature>
<evidence type="ECO:0000256" key="3">
    <source>
        <dbReference type="ARBA" id="ARBA00022989"/>
    </source>
</evidence>
<protein>
    <submittedName>
        <fullName evidence="8">PAP2 superfamily protein</fullName>
    </submittedName>
</protein>
<evidence type="ECO:0000313" key="8">
    <source>
        <dbReference type="EMBL" id="SOD62396.1"/>
    </source>
</evidence>
<keyword evidence="4 6" id="KW-0472">Membrane</keyword>
<feature type="transmembrane region" description="Helical" evidence="6">
    <location>
        <begin position="119"/>
        <end position="139"/>
    </location>
</feature>
<organism evidence="8 9">
    <name type="scientific">Streptomyces zhaozhouensis</name>
    <dbReference type="NCBI Taxonomy" id="1300267"/>
    <lineage>
        <taxon>Bacteria</taxon>
        <taxon>Bacillati</taxon>
        <taxon>Actinomycetota</taxon>
        <taxon>Actinomycetes</taxon>
        <taxon>Kitasatosporales</taxon>
        <taxon>Streptomycetaceae</taxon>
        <taxon>Streptomyces</taxon>
    </lineage>
</organism>
<dbReference type="PANTHER" id="PTHR31310">
    <property type="match status" value="1"/>
</dbReference>
<evidence type="ECO:0000256" key="1">
    <source>
        <dbReference type="ARBA" id="ARBA00004141"/>
    </source>
</evidence>
<dbReference type="GO" id="GO:0016020">
    <property type="term" value="C:membrane"/>
    <property type="evidence" value="ECO:0007669"/>
    <property type="project" value="UniProtKB-SubCell"/>
</dbReference>
<feature type="transmembrane region" description="Helical" evidence="6">
    <location>
        <begin position="204"/>
        <end position="219"/>
    </location>
</feature>
<feature type="region of interest" description="Disordered" evidence="5">
    <location>
        <begin position="252"/>
        <end position="312"/>
    </location>
</feature>
<sequence length="312" mass="34966">MPRTGTSQLLRGMRRPQRPEQSRRPPLVRELLLVGALYFAYKLGRRVANGQFDDAYANAERVWDLERALFLPSEAWVQDMVLHSEALIRFINVYYATVHFPATVAFLIWMYWRRPGFYVWIRWVITWLTAGGLVLHLLVPLAPPRLFDRVDMIDTGIVYGPAVYDEPDPDSMANQFAAMPSLHVGWSVLVAVGLIVATRSRWRWLWLAHPLITVTAVVATAHHYWMDGLVACAILGAVVYFLRPPRRTPLPVEPEAAGRRGVSADGSPTATVPTTEVTDAHTAPEVGAARPGLAKERQELTGPDTELTPRDG</sequence>
<keyword evidence="3 6" id="KW-1133">Transmembrane helix</keyword>
<evidence type="ECO:0000256" key="5">
    <source>
        <dbReference type="SAM" id="MobiDB-lite"/>
    </source>
</evidence>
<evidence type="ECO:0000256" key="2">
    <source>
        <dbReference type="ARBA" id="ARBA00022692"/>
    </source>
</evidence>
<dbReference type="CDD" id="cd03386">
    <property type="entry name" value="PAP2_Aur1_like"/>
    <property type="match status" value="1"/>
</dbReference>
<dbReference type="InterPro" id="IPR052185">
    <property type="entry name" value="IPC_Synthase-Related"/>
</dbReference>
<feature type="transmembrane region" description="Helical" evidence="6">
    <location>
        <begin position="225"/>
        <end position="242"/>
    </location>
</feature>
<dbReference type="AlphaFoldDB" id="A0A286DUQ0"/>
<evidence type="ECO:0000259" key="7">
    <source>
        <dbReference type="Pfam" id="PF14378"/>
    </source>
</evidence>
<feature type="transmembrane region" description="Helical" evidence="6">
    <location>
        <begin position="93"/>
        <end position="112"/>
    </location>
</feature>
<feature type="domain" description="Inositolphosphotransferase Aur1/Ipt1" evidence="7">
    <location>
        <begin position="61"/>
        <end position="240"/>
    </location>
</feature>
<reference evidence="8 9" key="1">
    <citation type="submission" date="2017-09" db="EMBL/GenBank/DDBJ databases">
        <authorList>
            <person name="Ehlers B."/>
            <person name="Leendertz F.H."/>
        </authorList>
    </citation>
    <scope>NUCLEOTIDE SEQUENCE [LARGE SCALE GENOMIC DNA]</scope>
    <source>
        <strain evidence="8 9">CGMCC 4.7095</strain>
    </source>
</reference>
<keyword evidence="2 6" id="KW-0812">Transmembrane</keyword>
<evidence type="ECO:0000256" key="6">
    <source>
        <dbReference type="SAM" id="Phobius"/>
    </source>
</evidence>
<dbReference type="InterPro" id="IPR026841">
    <property type="entry name" value="Aur1/Ipt1"/>
</dbReference>
<comment type="subcellular location">
    <subcellularLocation>
        <location evidence="1">Membrane</location>
        <topology evidence="1">Multi-pass membrane protein</topology>
    </subcellularLocation>
</comment>
<dbReference type="Proteomes" id="UP000219072">
    <property type="component" value="Unassembled WGS sequence"/>
</dbReference>
<feature type="transmembrane region" description="Helical" evidence="6">
    <location>
        <begin position="176"/>
        <end position="197"/>
    </location>
</feature>
<keyword evidence="9" id="KW-1185">Reference proteome</keyword>
<dbReference type="EMBL" id="OCNE01000005">
    <property type="protein sequence ID" value="SOD62396.1"/>
    <property type="molecule type" value="Genomic_DNA"/>
</dbReference>
<name>A0A286DUQ0_9ACTN</name>
<gene>
    <name evidence="8" type="ORF">SAMN06297387_105212</name>
</gene>